<evidence type="ECO:0000256" key="11">
    <source>
        <dbReference type="ARBA" id="ARBA00022989"/>
    </source>
</evidence>
<evidence type="ECO:0000256" key="19">
    <source>
        <dbReference type="SAM" id="SignalP"/>
    </source>
</evidence>
<keyword evidence="7" id="KW-0813">Transport</keyword>
<dbReference type="STRING" id="101127.A0A1X2GG25"/>
<keyword evidence="14" id="KW-0496">Mitochondrion</keyword>
<evidence type="ECO:0000259" key="20">
    <source>
        <dbReference type="PROSITE" id="PS51914"/>
    </source>
</evidence>
<dbReference type="Pfam" id="PF09451">
    <property type="entry name" value="ATG27"/>
    <property type="match status" value="1"/>
</dbReference>
<dbReference type="GO" id="GO:0030659">
    <property type="term" value="C:cytoplasmic vesicle membrane"/>
    <property type="evidence" value="ECO:0007669"/>
    <property type="project" value="UniProtKB-SubCell"/>
</dbReference>
<evidence type="ECO:0000256" key="18">
    <source>
        <dbReference type="SAM" id="Phobius"/>
    </source>
</evidence>
<evidence type="ECO:0000256" key="7">
    <source>
        <dbReference type="ARBA" id="ARBA00022448"/>
    </source>
</evidence>
<evidence type="ECO:0000256" key="2">
    <source>
        <dbReference type="ARBA" id="ARBA00004358"/>
    </source>
</evidence>
<keyword evidence="15 18" id="KW-0472">Membrane</keyword>
<feature type="signal peptide" evidence="19">
    <location>
        <begin position="1"/>
        <end position="19"/>
    </location>
</feature>
<evidence type="ECO:0000256" key="9">
    <source>
        <dbReference type="ARBA" id="ARBA00022729"/>
    </source>
</evidence>
<dbReference type="InterPro" id="IPR009011">
    <property type="entry name" value="Man6P_isomerase_rcpt-bd_dom_sf"/>
</dbReference>
<keyword evidence="12" id="KW-0072">Autophagy</keyword>
<feature type="chain" id="PRO_5012597703" description="Autophagy-related protein 27" evidence="19">
    <location>
        <begin position="20"/>
        <end position="286"/>
    </location>
</feature>
<keyword evidence="11 18" id="KW-1133">Transmembrane helix</keyword>
<dbReference type="Proteomes" id="UP000242146">
    <property type="component" value="Unassembled WGS sequence"/>
</dbReference>
<dbReference type="AlphaFoldDB" id="A0A1X2GG25"/>
<evidence type="ECO:0000256" key="10">
    <source>
        <dbReference type="ARBA" id="ARBA00022927"/>
    </source>
</evidence>
<evidence type="ECO:0000256" key="5">
    <source>
        <dbReference type="ARBA" id="ARBA00005363"/>
    </source>
</evidence>
<evidence type="ECO:0000256" key="6">
    <source>
        <dbReference type="ARBA" id="ARBA00013776"/>
    </source>
</evidence>
<dbReference type="PANTHER" id="PTHR15071:SF13">
    <property type="entry name" value="AUTOPHAGY-RELATED PROTEIN 27"/>
    <property type="match status" value="1"/>
</dbReference>
<keyword evidence="8 18" id="KW-0812">Transmembrane</keyword>
<evidence type="ECO:0000256" key="1">
    <source>
        <dbReference type="ARBA" id="ARBA00004304"/>
    </source>
</evidence>
<dbReference type="GO" id="GO:0006914">
    <property type="term" value="P:autophagy"/>
    <property type="evidence" value="ECO:0007669"/>
    <property type="project" value="UniProtKB-KW"/>
</dbReference>
<evidence type="ECO:0000256" key="8">
    <source>
        <dbReference type="ARBA" id="ARBA00022692"/>
    </source>
</evidence>
<dbReference type="OrthoDB" id="29460at2759"/>
<dbReference type="SUPFAM" id="SSF50911">
    <property type="entry name" value="Mannose 6-phosphate receptor domain"/>
    <property type="match status" value="1"/>
</dbReference>
<evidence type="ECO:0000313" key="21">
    <source>
        <dbReference type="EMBL" id="ORX53074.1"/>
    </source>
</evidence>
<evidence type="ECO:0000256" key="13">
    <source>
        <dbReference type="ARBA" id="ARBA00023034"/>
    </source>
</evidence>
<reference evidence="21 22" key="1">
    <citation type="submission" date="2016-07" db="EMBL/GenBank/DDBJ databases">
        <title>Pervasive Adenine N6-methylation of Active Genes in Fungi.</title>
        <authorList>
            <consortium name="DOE Joint Genome Institute"/>
            <person name="Mondo S.J."/>
            <person name="Dannebaum R.O."/>
            <person name="Kuo R.C."/>
            <person name="Labutti K."/>
            <person name="Haridas S."/>
            <person name="Kuo A."/>
            <person name="Salamov A."/>
            <person name="Ahrendt S.R."/>
            <person name="Lipzen A."/>
            <person name="Sullivan W."/>
            <person name="Andreopoulos W.B."/>
            <person name="Clum A."/>
            <person name="Lindquist E."/>
            <person name="Daum C."/>
            <person name="Ramamoorthy G.K."/>
            <person name="Gryganskyi A."/>
            <person name="Culley D."/>
            <person name="Magnuson J.K."/>
            <person name="James T.Y."/>
            <person name="O'Malley M.A."/>
            <person name="Stajich J.E."/>
            <person name="Spatafora J.W."/>
            <person name="Visel A."/>
            <person name="Grigoriev I.V."/>
        </authorList>
    </citation>
    <scope>NUCLEOTIDE SEQUENCE [LARGE SCALE GENOMIC DNA]</scope>
    <source>
        <strain evidence="21 22">NRRL 3301</strain>
    </source>
</reference>
<keyword evidence="17" id="KW-0968">Cytoplasmic vesicle</keyword>
<evidence type="ECO:0000256" key="17">
    <source>
        <dbReference type="ARBA" id="ARBA00023329"/>
    </source>
</evidence>
<protein>
    <recommendedName>
        <fullName evidence="6">Autophagy-related protein 27</fullName>
    </recommendedName>
</protein>
<evidence type="ECO:0000256" key="3">
    <source>
        <dbReference type="ARBA" id="ARBA00004472"/>
    </source>
</evidence>
<evidence type="ECO:0000256" key="14">
    <source>
        <dbReference type="ARBA" id="ARBA00023128"/>
    </source>
</evidence>
<evidence type="ECO:0000256" key="15">
    <source>
        <dbReference type="ARBA" id="ARBA00023136"/>
    </source>
</evidence>
<comment type="caution">
    <text evidence="21">The sequence shown here is derived from an EMBL/GenBank/DDBJ whole genome shotgun (WGS) entry which is preliminary data.</text>
</comment>
<evidence type="ECO:0000256" key="16">
    <source>
        <dbReference type="ARBA" id="ARBA00023157"/>
    </source>
</evidence>
<dbReference type="GO" id="GO:0034045">
    <property type="term" value="C:phagophore assembly site membrane"/>
    <property type="evidence" value="ECO:0007669"/>
    <property type="project" value="UniProtKB-SubCell"/>
</dbReference>
<dbReference type="EMBL" id="MCGT01000016">
    <property type="protein sequence ID" value="ORX53074.1"/>
    <property type="molecule type" value="Genomic_DNA"/>
</dbReference>
<dbReference type="PROSITE" id="PS51914">
    <property type="entry name" value="MRH"/>
    <property type="match status" value="1"/>
</dbReference>
<comment type="similarity">
    <text evidence="5">Belongs to the ATG27 family.</text>
</comment>
<dbReference type="PANTHER" id="PTHR15071">
    <property type="entry name" value="MANNOSE-6-PHOSPHATE RECEPTOR FAMILY MEMBER"/>
    <property type="match status" value="1"/>
</dbReference>
<sequence>MVSSLSLAWLASSLTLCLGAQSYCERGYRPLPAVDGQLDLSRLNKKIELVQESNTHPGKTSNQWQINICDTLPAQTNENDCETGTYICHRVVYRKGTEDYVATVQSIAGEFKDSGLKSEFRAIENYDDLSRAGTQFSLTLNGGQNEAGQAQSASIALECDPSQDRNAEPSEPSFISYQNNVLSLHWRTVFACGFQPNQAPPKNGNESSPSSSVVTQLVKMTFYFGLIYFIGGAVYNRIVYNARGQDLIIHRDFWLDLPFVIKDTMSRIMDTILSRRRGGSGGYVAV</sequence>
<comment type="subcellular location">
    <subcellularLocation>
        <location evidence="2">Cytoplasmic vesicle membrane</location>
        <topology evidence="2">Single-pass type I membrane protein</topology>
    </subcellularLocation>
    <subcellularLocation>
        <location evidence="4">Golgi apparatus membrane</location>
        <topology evidence="4">Single-pass type I membrane protein</topology>
    </subcellularLocation>
    <subcellularLocation>
        <location evidence="1">Mitochondrion membrane</location>
        <topology evidence="1">Single-pass membrane protein</topology>
    </subcellularLocation>
    <subcellularLocation>
        <location evidence="3">Preautophagosomal structure membrane</location>
        <topology evidence="3">Single-pass type I membrane protein</topology>
    </subcellularLocation>
</comment>
<name>A0A1X2GG25_9FUNG</name>
<feature type="domain" description="MRH" evidence="20">
    <location>
        <begin position="22"/>
        <end position="194"/>
    </location>
</feature>
<keyword evidence="10" id="KW-0653">Protein transport</keyword>
<dbReference type="GO" id="GO:0031966">
    <property type="term" value="C:mitochondrial membrane"/>
    <property type="evidence" value="ECO:0007669"/>
    <property type="project" value="UniProtKB-SubCell"/>
</dbReference>
<evidence type="ECO:0000256" key="12">
    <source>
        <dbReference type="ARBA" id="ARBA00023006"/>
    </source>
</evidence>
<feature type="transmembrane region" description="Helical" evidence="18">
    <location>
        <begin position="220"/>
        <end position="240"/>
    </location>
</feature>
<proteinExistence type="inferred from homology"/>
<dbReference type="Gene3D" id="2.70.130.10">
    <property type="entry name" value="Mannose-6-phosphate receptor binding domain"/>
    <property type="match status" value="1"/>
</dbReference>
<organism evidence="21 22">
    <name type="scientific">Hesseltinella vesiculosa</name>
    <dbReference type="NCBI Taxonomy" id="101127"/>
    <lineage>
        <taxon>Eukaryota</taxon>
        <taxon>Fungi</taxon>
        <taxon>Fungi incertae sedis</taxon>
        <taxon>Mucoromycota</taxon>
        <taxon>Mucoromycotina</taxon>
        <taxon>Mucoromycetes</taxon>
        <taxon>Mucorales</taxon>
        <taxon>Cunninghamellaceae</taxon>
        <taxon>Hesseltinella</taxon>
    </lineage>
</organism>
<keyword evidence="13" id="KW-0333">Golgi apparatus</keyword>
<keyword evidence="9 19" id="KW-0732">Signal</keyword>
<dbReference type="GO" id="GO:0000139">
    <property type="term" value="C:Golgi membrane"/>
    <property type="evidence" value="ECO:0007669"/>
    <property type="project" value="UniProtKB-SubCell"/>
</dbReference>
<accession>A0A1X2GG25</accession>
<dbReference type="InterPro" id="IPR044865">
    <property type="entry name" value="MRH_dom"/>
</dbReference>
<dbReference type="GO" id="GO:0015031">
    <property type="term" value="P:protein transport"/>
    <property type="evidence" value="ECO:0007669"/>
    <property type="project" value="UniProtKB-KW"/>
</dbReference>
<dbReference type="InterPro" id="IPR018939">
    <property type="entry name" value="Autophagy-rel_prot_27"/>
</dbReference>
<keyword evidence="22" id="KW-1185">Reference proteome</keyword>
<evidence type="ECO:0000313" key="22">
    <source>
        <dbReference type="Proteomes" id="UP000242146"/>
    </source>
</evidence>
<evidence type="ECO:0000256" key="4">
    <source>
        <dbReference type="ARBA" id="ARBA00004614"/>
    </source>
</evidence>
<keyword evidence="16" id="KW-1015">Disulfide bond</keyword>
<gene>
    <name evidence="21" type="ORF">DM01DRAFT_1407852</name>
</gene>